<evidence type="ECO:0000313" key="3">
    <source>
        <dbReference type="Proteomes" id="UP000091820"/>
    </source>
</evidence>
<name>A0A1A9W268_9MUSC</name>
<keyword evidence="1" id="KW-0812">Transmembrane</keyword>
<accession>A0A1A9W268</accession>
<dbReference type="AlphaFoldDB" id="A0A1A9W268"/>
<dbReference type="VEuPathDB" id="VectorBase:GBRI003671"/>
<dbReference type="Proteomes" id="UP000091820">
    <property type="component" value="Unassembled WGS sequence"/>
</dbReference>
<reference evidence="2" key="2">
    <citation type="submission" date="2020-05" db="UniProtKB">
        <authorList>
            <consortium name="EnsemblMetazoa"/>
        </authorList>
    </citation>
    <scope>IDENTIFICATION</scope>
    <source>
        <strain evidence="2">IAEA</strain>
    </source>
</reference>
<dbReference type="EnsemblMetazoa" id="GBRI003671-RA">
    <property type="protein sequence ID" value="GBRI003671-PA"/>
    <property type="gene ID" value="GBRI003671"/>
</dbReference>
<evidence type="ECO:0000256" key="1">
    <source>
        <dbReference type="SAM" id="Phobius"/>
    </source>
</evidence>
<organism evidence="2 3">
    <name type="scientific">Glossina brevipalpis</name>
    <dbReference type="NCBI Taxonomy" id="37001"/>
    <lineage>
        <taxon>Eukaryota</taxon>
        <taxon>Metazoa</taxon>
        <taxon>Ecdysozoa</taxon>
        <taxon>Arthropoda</taxon>
        <taxon>Hexapoda</taxon>
        <taxon>Insecta</taxon>
        <taxon>Pterygota</taxon>
        <taxon>Neoptera</taxon>
        <taxon>Endopterygota</taxon>
        <taxon>Diptera</taxon>
        <taxon>Brachycera</taxon>
        <taxon>Muscomorpha</taxon>
        <taxon>Hippoboscoidea</taxon>
        <taxon>Glossinidae</taxon>
        <taxon>Glossina</taxon>
    </lineage>
</organism>
<proteinExistence type="predicted"/>
<evidence type="ECO:0000313" key="2">
    <source>
        <dbReference type="EnsemblMetazoa" id="GBRI003671-PA"/>
    </source>
</evidence>
<feature type="transmembrane region" description="Helical" evidence="1">
    <location>
        <begin position="89"/>
        <end position="110"/>
    </location>
</feature>
<sequence>MHVIDPLMYDSIIDRFFEGYVIFRATTMQTLISQNSVLSGSNKNLFIYYILNDTKILKYFEVRKVPQKASRTIFIQMFNGSLPGVVNSYLVVVAALSLDFLIVLCDYYCWQKFFSNQQEELLNDL</sequence>
<protein>
    <submittedName>
        <fullName evidence="2">Uncharacterized protein</fullName>
    </submittedName>
</protein>
<keyword evidence="1" id="KW-0472">Membrane</keyword>
<keyword evidence="3" id="KW-1185">Reference proteome</keyword>
<reference evidence="3" key="1">
    <citation type="submission" date="2014-03" db="EMBL/GenBank/DDBJ databases">
        <authorList>
            <person name="Aksoy S."/>
            <person name="Warren W."/>
            <person name="Wilson R.K."/>
        </authorList>
    </citation>
    <scope>NUCLEOTIDE SEQUENCE [LARGE SCALE GENOMIC DNA]</scope>
    <source>
        <strain evidence="3">IAEA</strain>
    </source>
</reference>
<keyword evidence="1" id="KW-1133">Transmembrane helix</keyword>